<dbReference type="SUPFAM" id="SSF103473">
    <property type="entry name" value="MFS general substrate transporter"/>
    <property type="match status" value="1"/>
</dbReference>
<evidence type="ECO:0000256" key="5">
    <source>
        <dbReference type="ARBA" id="ARBA00023136"/>
    </source>
</evidence>
<comment type="subcellular location">
    <subcellularLocation>
        <location evidence="1">Cell membrane</location>
        <topology evidence="1">Multi-pass membrane protein</topology>
    </subcellularLocation>
</comment>
<dbReference type="Proteomes" id="UP000265581">
    <property type="component" value="Unassembled WGS sequence"/>
</dbReference>
<dbReference type="FunFam" id="1.20.1250.20:FF:000018">
    <property type="entry name" value="MFS transporter permease"/>
    <property type="match status" value="1"/>
</dbReference>
<keyword evidence="9" id="KW-1185">Reference proteome</keyword>
<dbReference type="InterPro" id="IPR020846">
    <property type="entry name" value="MFS_dom"/>
</dbReference>
<accession>A0A371NYU0</accession>
<dbReference type="AlphaFoldDB" id="A0A371NYU0"/>
<keyword evidence="5 6" id="KW-0472">Membrane</keyword>
<dbReference type="EMBL" id="QUBR01000003">
    <property type="protein sequence ID" value="REK68849.1"/>
    <property type="molecule type" value="Genomic_DNA"/>
</dbReference>
<dbReference type="PROSITE" id="PS50850">
    <property type="entry name" value="MFS"/>
    <property type="match status" value="1"/>
</dbReference>
<dbReference type="Pfam" id="PF07690">
    <property type="entry name" value="MFS_1"/>
    <property type="match status" value="1"/>
</dbReference>
<gene>
    <name evidence="8" type="ORF">DX116_18460</name>
</gene>
<feature type="transmembrane region" description="Helical" evidence="6">
    <location>
        <begin position="152"/>
        <end position="174"/>
    </location>
</feature>
<feature type="transmembrane region" description="Helical" evidence="6">
    <location>
        <begin position="413"/>
        <end position="432"/>
    </location>
</feature>
<feature type="transmembrane region" description="Helical" evidence="6">
    <location>
        <begin position="186"/>
        <end position="206"/>
    </location>
</feature>
<evidence type="ECO:0000256" key="6">
    <source>
        <dbReference type="SAM" id="Phobius"/>
    </source>
</evidence>
<feature type="transmembrane region" description="Helical" evidence="6">
    <location>
        <begin position="23"/>
        <end position="40"/>
    </location>
</feature>
<feature type="transmembrane region" description="Helical" evidence="6">
    <location>
        <begin position="118"/>
        <end position="140"/>
    </location>
</feature>
<feature type="domain" description="Major facilitator superfamily (MFS) profile" evidence="7">
    <location>
        <begin position="27"/>
        <end position="437"/>
    </location>
</feature>
<dbReference type="GO" id="GO:0005886">
    <property type="term" value="C:plasma membrane"/>
    <property type="evidence" value="ECO:0007669"/>
    <property type="project" value="UniProtKB-SubCell"/>
</dbReference>
<evidence type="ECO:0000313" key="9">
    <source>
        <dbReference type="Proteomes" id="UP000265581"/>
    </source>
</evidence>
<keyword evidence="2" id="KW-0813">Transport</keyword>
<feature type="transmembrane region" description="Helical" evidence="6">
    <location>
        <begin position="60"/>
        <end position="80"/>
    </location>
</feature>
<sequence>MTDMAESDRTLLHDIPDSLYRKVAWRILPVVGMGYFIAIIDRTNIGLAKLEMSADIGLSAGAYGLGAGIFFIFYCLFEPFSNLIMEKVGARVWITRILATWGVVTVATGFVQNTGQFYVARILLGIAEAGFYPGMVFYLALWFPRLRLTRALSLMVIASPLASMSAGPVSGWMIETFHQAGSLQGWQWMFIIQGIPAVLLAAVFFLTMSNAPQDAPWLVSSEKEALRKAVTVSREDRAGQSLGLRLKDAICKPHVWLLGVLLGTNYLGVYAVIFWLPTIIADEGIKDVGTVGWLSAIPWGCAVVATVIAGRVGDRSQNHSRLAFASMTLASLGLAASVLLDGGLVMTLVSLSCAAAFLLASAPMIWTIANVRLADAAGAAAGIALINSIASIGSFLGPYLLGLGRDLAGSDTVPMVAIAVVGLAGGFLALRVGHDNKALDSRAVTS</sequence>
<dbReference type="CDD" id="cd17319">
    <property type="entry name" value="MFS_ExuT_GudP_like"/>
    <property type="match status" value="1"/>
</dbReference>
<dbReference type="InterPro" id="IPR036259">
    <property type="entry name" value="MFS_trans_sf"/>
</dbReference>
<keyword evidence="4 6" id="KW-1133">Transmembrane helix</keyword>
<dbReference type="PANTHER" id="PTHR43791">
    <property type="entry name" value="PERMEASE-RELATED"/>
    <property type="match status" value="1"/>
</dbReference>
<evidence type="ECO:0000256" key="2">
    <source>
        <dbReference type="ARBA" id="ARBA00022448"/>
    </source>
</evidence>
<dbReference type="Gene3D" id="1.20.1250.20">
    <property type="entry name" value="MFS general substrate transporter like domains"/>
    <property type="match status" value="2"/>
</dbReference>
<evidence type="ECO:0000256" key="1">
    <source>
        <dbReference type="ARBA" id="ARBA00004651"/>
    </source>
</evidence>
<evidence type="ECO:0000313" key="8">
    <source>
        <dbReference type="EMBL" id="REK68849.1"/>
    </source>
</evidence>
<dbReference type="PANTHER" id="PTHR43791:SF100">
    <property type="entry name" value="SUGAR TRANSPORTER"/>
    <property type="match status" value="1"/>
</dbReference>
<proteinExistence type="predicted"/>
<feature type="transmembrane region" description="Helical" evidence="6">
    <location>
        <begin position="376"/>
        <end position="401"/>
    </location>
</feature>
<evidence type="ECO:0000256" key="3">
    <source>
        <dbReference type="ARBA" id="ARBA00022692"/>
    </source>
</evidence>
<feature type="transmembrane region" description="Helical" evidence="6">
    <location>
        <begin position="92"/>
        <end position="112"/>
    </location>
</feature>
<feature type="transmembrane region" description="Helical" evidence="6">
    <location>
        <begin position="322"/>
        <end position="340"/>
    </location>
</feature>
<organism evidence="8 9">
    <name type="scientific">Aeromicrobium endophyticum</name>
    <dbReference type="NCBI Taxonomy" id="2292704"/>
    <lineage>
        <taxon>Bacteria</taxon>
        <taxon>Bacillati</taxon>
        <taxon>Actinomycetota</taxon>
        <taxon>Actinomycetes</taxon>
        <taxon>Propionibacteriales</taxon>
        <taxon>Nocardioidaceae</taxon>
        <taxon>Aeromicrobium</taxon>
    </lineage>
</organism>
<reference evidence="8 9" key="1">
    <citation type="submission" date="2018-08" db="EMBL/GenBank/DDBJ databases">
        <title>Aeromicrobium sp. M2KJ-4, whole genome shotgun sequence.</title>
        <authorList>
            <person name="Tuo L."/>
        </authorList>
    </citation>
    <scope>NUCLEOTIDE SEQUENCE [LARGE SCALE GENOMIC DNA]</scope>
    <source>
        <strain evidence="8 9">M2KJ-4</strain>
    </source>
</reference>
<evidence type="ECO:0000256" key="4">
    <source>
        <dbReference type="ARBA" id="ARBA00022989"/>
    </source>
</evidence>
<comment type="caution">
    <text evidence="8">The sequence shown here is derived from an EMBL/GenBank/DDBJ whole genome shotgun (WGS) entry which is preliminary data.</text>
</comment>
<dbReference type="GO" id="GO:0022857">
    <property type="term" value="F:transmembrane transporter activity"/>
    <property type="evidence" value="ECO:0007669"/>
    <property type="project" value="InterPro"/>
</dbReference>
<feature type="transmembrane region" description="Helical" evidence="6">
    <location>
        <begin position="346"/>
        <end position="369"/>
    </location>
</feature>
<protein>
    <submittedName>
        <fullName evidence="8">MFS transporter</fullName>
    </submittedName>
</protein>
<evidence type="ECO:0000259" key="7">
    <source>
        <dbReference type="PROSITE" id="PS50850"/>
    </source>
</evidence>
<feature type="transmembrane region" description="Helical" evidence="6">
    <location>
        <begin position="255"/>
        <end position="276"/>
    </location>
</feature>
<name>A0A371NYU0_9ACTN</name>
<dbReference type="InterPro" id="IPR011701">
    <property type="entry name" value="MFS"/>
</dbReference>
<keyword evidence="3 6" id="KW-0812">Transmembrane</keyword>
<feature type="transmembrane region" description="Helical" evidence="6">
    <location>
        <begin position="288"/>
        <end position="310"/>
    </location>
</feature>